<dbReference type="EMBL" id="JABCQL010000086">
    <property type="protein sequence ID" value="MBF0857586.1"/>
    <property type="molecule type" value="Genomic_DNA"/>
</dbReference>
<organism evidence="1 2">
    <name type="scientific">Gluconobacter oxydans</name>
    <name type="common">Gluconobacter suboxydans</name>
    <dbReference type="NCBI Taxonomy" id="442"/>
    <lineage>
        <taxon>Bacteria</taxon>
        <taxon>Pseudomonadati</taxon>
        <taxon>Pseudomonadota</taxon>
        <taxon>Alphaproteobacteria</taxon>
        <taxon>Acetobacterales</taxon>
        <taxon>Acetobacteraceae</taxon>
        <taxon>Gluconobacter</taxon>
    </lineage>
</organism>
<proteinExistence type="predicted"/>
<name>A0AB35ARQ2_GLUOY</name>
<protein>
    <submittedName>
        <fullName evidence="1">Uncharacterized protein</fullName>
    </submittedName>
</protein>
<dbReference type="RefSeq" id="WP_131973969.1">
    <property type="nucleotide sequence ID" value="NZ_JABCQL010000086.1"/>
</dbReference>
<sequence>MSKAQLSFFDTSALGGANANLFWGELPGDKALEEAAKVVAQAVRDGPHFSDRAISYHLA</sequence>
<accession>A0AB35ARQ2</accession>
<gene>
    <name evidence="1" type="ORF">HKD20_14050</name>
</gene>
<evidence type="ECO:0000313" key="2">
    <source>
        <dbReference type="Proteomes" id="UP000603665"/>
    </source>
</evidence>
<comment type="caution">
    <text evidence="1">The sequence shown here is derived from an EMBL/GenBank/DDBJ whole genome shotgun (WGS) entry which is preliminary data.</text>
</comment>
<dbReference type="Proteomes" id="UP000603665">
    <property type="component" value="Unassembled WGS sequence"/>
</dbReference>
<dbReference type="AlphaFoldDB" id="A0AB35ARQ2"/>
<reference evidence="1" key="2">
    <citation type="submission" date="2023-10" db="EMBL/GenBank/DDBJ databases">
        <title>Description of novel Gluconobacter species.</title>
        <authorList>
            <person name="Cleenwerck I."/>
            <person name="Cnockaert M."/>
            <person name="Borremans W."/>
            <person name="Wieme A.D."/>
            <person name="De Vuyst L."/>
            <person name="Vandamme P."/>
        </authorList>
    </citation>
    <scope>NUCLEOTIDE SEQUENCE</scope>
    <source>
        <strain evidence="1">LMG1408</strain>
    </source>
</reference>
<evidence type="ECO:0000313" key="1">
    <source>
        <dbReference type="EMBL" id="MBF0857586.1"/>
    </source>
</evidence>
<reference evidence="1" key="1">
    <citation type="submission" date="2020-04" db="EMBL/GenBank/DDBJ databases">
        <authorList>
            <person name="Sombolestani A."/>
        </authorList>
    </citation>
    <scope>NUCLEOTIDE SEQUENCE</scope>
    <source>
        <strain evidence="1">LMG1408</strain>
    </source>
</reference>